<accession>A0A1H0YDR3</accession>
<dbReference type="PROSITE" id="PS50965">
    <property type="entry name" value="NERD"/>
    <property type="match status" value="1"/>
</dbReference>
<keyword evidence="3" id="KW-1185">Reference proteome</keyword>
<dbReference type="AlphaFoldDB" id="A0A1H0YDR3"/>
<feature type="domain" description="NERD" evidence="1">
    <location>
        <begin position="41"/>
        <end position="155"/>
    </location>
</feature>
<dbReference type="InterPro" id="IPR011528">
    <property type="entry name" value="NERD"/>
</dbReference>
<sequence>MEIIIVVKKRNKSNYLLTLEALDKRMVLSDEERIHLLNMQKGFEGEILFDSLLEEYLDGDALVLNDLLFTEKGSTFQVDALILISGKILLFEVKNYEGNFKFNSHQFLTFSGKEIVNPLNKLDETSIKMRQLLNMWNINLQLDSVLIFVNSAFTLYNAPIDSPIIFPTQIREHFSKMNRSALLLSEKHHYLADKIMKEHQNESAFQHKFPNYTYDSLKKGLWCIKCGSPDVVITQRTSFCKACGHRVAVEEIALRQVEDFKLLFPDSKVTTPIIYDWLGSTIPMARIQKILVKNYKICGVTYGSYYE</sequence>
<dbReference type="EMBL" id="FNJW01000008">
    <property type="protein sequence ID" value="SDQ13419.1"/>
    <property type="molecule type" value="Genomic_DNA"/>
</dbReference>
<proteinExistence type="predicted"/>
<organism evidence="2 3">
    <name type="scientific">Carnobacterium viridans</name>
    <dbReference type="NCBI Taxonomy" id="174587"/>
    <lineage>
        <taxon>Bacteria</taxon>
        <taxon>Bacillati</taxon>
        <taxon>Bacillota</taxon>
        <taxon>Bacilli</taxon>
        <taxon>Lactobacillales</taxon>
        <taxon>Carnobacteriaceae</taxon>
        <taxon>Carnobacterium</taxon>
    </lineage>
</organism>
<evidence type="ECO:0000259" key="1">
    <source>
        <dbReference type="PROSITE" id="PS50965"/>
    </source>
</evidence>
<gene>
    <name evidence="2" type="ORF">SAMN04487752_0893</name>
</gene>
<protein>
    <submittedName>
        <fullName evidence="2">Nuclease-related domain-containing protein</fullName>
    </submittedName>
</protein>
<reference evidence="3" key="1">
    <citation type="submission" date="2016-10" db="EMBL/GenBank/DDBJ databases">
        <authorList>
            <person name="Varghese N."/>
            <person name="Submissions S."/>
        </authorList>
    </citation>
    <scope>NUCLEOTIDE SEQUENCE [LARGE SCALE GENOMIC DNA]</scope>
    <source>
        <strain evidence="3">MPL-11</strain>
    </source>
</reference>
<name>A0A1H0YDR3_9LACT</name>
<dbReference type="Proteomes" id="UP000199481">
    <property type="component" value="Unassembled WGS sequence"/>
</dbReference>
<evidence type="ECO:0000313" key="3">
    <source>
        <dbReference type="Proteomes" id="UP000199481"/>
    </source>
</evidence>
<dbReference type="Pfam" id="PF08378">
    <property type="entry name" value="NERD"/>
    <property type="match status" value="1"/>
</dbReference>
<evidence type="ECO:0000313" key="2">
    <source>
        <dbReference type="EMBL" id="SDQ13419.1"/>
    </source>
</evidence>
<dbReference type="RefSeq" id="WP_226776631.1">
    <property type="nucleotide sequence ID" value="NZ_CP084916.1"/>
</dbReference>